<dbReference type="InterPro" id="IPR035906">
    <property type="entry name" value="MetI-like_sf"/>
</dbReference>
<comment type="subcellular location">
    <subcellularLocation>
        <location evidence="1 7">Cell membrane</location>
        <topology evidence="1 7">Multi-pass membrane protein</topology>
    </subcellularLocation>
</comment>
<keyword evidence="3" id="KW-1003">Cell membrane</keyword>
<protein>
    <submittedName>
        <fullName evidence="9">ABC transporter permease subunit</fullName>
    </submittedName>
</protein>
<dbReference type="Proteomes" id="UP001198200">
    <property type="component" value="Unassembled WGS sequence"/>
</dbReference>
<dbReference type="GO" id="GO:0005886">
    <property type="term" value="C:plasma membrane"/>
    <property type="evidence" value="ECO:0007669"/>
    <property type="project" value="UniProtKB-SubCell"/>
</dbReference>
<feature type="transmembrane region" description="Helical" evidence="7">
    <location>
        <begin position="133"/>
        <end position="151"/>
    </location>
</feature>
<evidence type="ECO:0000256" key="1">
    <source>
        <dbReference type="ARBA" id="ARBA00004651"/>
    </source>
</evidence>
<dbReference type="PROSITE" id="PS50928">
    <property type="entry name" value="ABC_TM1"/>
    <property type="match status" value="1"/>
</dbReference>
<accession>A0AAE3JBX3</accession>
<dbReference type="AlphaFoldDB" id="A0AAE3JBX3"/>
<dbReference type="PANTHER" id="PTHR43227:SF11">
    <property type="entry name" value="BLL4140 PROTEIN"/>
    <property type="match status" value="1"/>
</dbReference>
<dbReference type="EMBL" id="JAJEQN010000010">
    <property type="protein sequence ID" value="MCC2221093.1"/>
    <property type="molecule type" value="Genomic_DNA"/>
</dbReference>
<comment type="caution">
    <text evidence="9">The sequence shown here is derived from an EMBL/GenBank/DDBJ whole genome shotgun (WGS) entry which is preliminary data.</text>
</comment>
<dbReference type="Gene3D" id="1.10.3720.10">
    <property type="entry name" value="MetI-like"/>
    <property type="match status" value="1"/>
</dbReference>
<dbReference type="InterPro" id="IPR050809">
    <property type="entry name" value="UgpAE/MalFG_permease"/>
</dbReference>
<feature type="domain" description="ABC transmembrane type-1" evidence="8">
    <location>
        <begin position="87"/>
        <end position="309"/>
    </location>
</feature>
<keyword evidence="6 7" id="KW-0472">Membrane</keyword>
<feature type="transmembrane region" description="Helical" evidence="7">
    <location>
        <begin position="171"/>
        <end position="190"/>
    </location>
</feature>
<organism evidence="9 10">
    <name type="scientific">Anthropogastromicrobium aceti</name>
    <dbReference type="NCBI Taxonomy" id="2981768"/>
    <lineage>
        <taxon>Bacteria</taxon>
        <taxon>Bacillati</taxon>
        <taxon>Bacillota</taxon>
        <taxon>Clostridia</taxon>
        <taxon>Lachnospirales</taxon>
        <taxon>Lachnospiraceae</taxon>
        <taxon>Anthropogastromicrobium</taxon>
    </lineage>
</organism>
<dbReference type="Pfam" id="PF00528">
    <property type="entry name" value="BPD_transp_1"/>
    <property type="match status" value="1"/>
</dbReference>
<proteinExistence type="inferred from homology"/>
<reference evidence="9 10" key="1">
    <citation type="submission" date="2021-10" db="EMBL/GenBank/DDBJ databases">
        <title>Anaerobic single-cell dispensing facilitates the cultivation of human gut bacteria.</title>
        <authorList>
            <person name="Afrizal A."/>
        </authorList>
    </citation>
    <scope>NUCLEOTIDE SEQUENCE [LARGE SCALE GENOMIC DNA]</scope>
    <source>
        <strain evidence="9 10">CLA-AA-H224</strain>
    </source>
</reference>
<gene>
    <name evidence="9" type="ORF">LKD48_05450</name>
</gene>
<dbReference type="RefSeq" id="WP_118613153.1">
    <property type="nucleotide sequence ID" value="NZ_JAJEQN010000010.1"/>
</dbReference>
<name>A0AAE3JBX3_9FIRM</name>
<evidence type="ECO:0000256" key="6">
    <source>
        <dbReference type="ARBA" id="ARBA00023136"/>
    </source>
</evidence>
<comment type="similarity">
    <text evidence="7">Belongs to the binding-protein-dependent transport system permease family.</text>
</comment>
<evidence type="ECO:0000313" key="9">
    <source>
        <dbReference type="EMBL" id="MCC2221093.1"/>
    </source>
</evidence>
<dbReference type="CDD" id="cd06261">
    <property type="entry name" value="TM_PBP2"/>
    <property type="match status" value="1"/>
</dbReference>
<evidence type="ECO:0000256" key="3">
    <source>
        <dbReference type="ARBA" id="ARBA00022475"/>
    </source>
</evidence>
<feature type="transmembrane region" description="Helical" evidence="7">
    <location>
        <begin position="288"/>
        <end position="312"/>
    </location>
</feature>
<feature type="transmembrane region" description="Helical" evidence="7">
    <location>
        <begin position="91"/>
        <end position="112"/>
    </location>
</feature>
<dbReference type="GO" id="GO:0055085">
    <property type="term" value="P:transmembrane transport"/>
    <property type="evidence" value="ECO:0007669"/>
    <property type="project" value="InterPro"/>
</dbReference>
<dbReference type="InterPro" id="IPR000515">
    <property type="entry name" value="MetI-like"/>
</dbReference>
<feature type="transmembrane region" description="Helical" evidence="7">
    <location>
        <begin position="30"/>
        <end position="48"/>
    </location>
</feature>
<keyword evidence="4 7" id="KW-0812">Transmembrane</keyword>
<evidence type="ECO:0000256" key="7">
    <source>
        <dbReference type="RuleBase" id="RU363032"/>
    </source>
</evidence>
<evidence type="ECO:0000259" key="8">
    <source>
        <dbReference type="PROSITE" id="PS50928"/>
    </source>
</evidence>
<feature type="transmembrane region" description="Helical" evidence="7">
    <location>
        <begin position="226"/>
        <end position="247"/>
    </location>
</feature>
<keyword evidence="10" id="KW-1185">Reference proteome</keyword>
<evidence type="ECO:0000256" key="4">
    <source>
        <dbReference type="ARBA" id="ARBA00022692"/>
    </source>
</evidence>
<evidence type="ECO:0000313" key="10">
    <source>
        <dbReference type="Proteomes" id="UP001198200"/>
    </source>
</evidence>
<keyword evidence="2 7" id="KW-0813">Transport</keyword>
<keyword evidence="5 7" id="KW-1133">Transmembrane helix</keyword>
<dbReference type="PANTHER" id="PTHR43227">
    <property type="entry name" value="BLL4140 PROTEIN"/>
    <property type="match status" value="1"/>
</dbReference>
<dbReference type="SUPFAM" id="SSF161098">
    <property type="entry name" value="MetI-like"/>
    <property type="match status" value="1"/>
</dbReference>
<evidence type="ECO:0000256" key="2">
    <source>
        <dbReference type="ARBA" id="ARBA00022448"/>
    </source>
</evidence>
<evidence type="ECO:0000256" key="5">
    <source>
        <dbReference type="ARBA" id="ARBA00022989"/>
    </source>
</evidence>
<sequence length="323" mass="36739">MAKKNTITLPDGTVVSHKKPLKEQMYKYRWFYLMFLPVFIFVVVFYYLPMFGIVYSFTEYKLIKDPVWTGFKNFETLFSKPMFWRAFKNTLFLSISKLLLNTFAAVVVSLLLNEIINVHFKKVAQTIIYLPHFLSWVVTASVFGLILSPSSQGLVNSFLASIGVVEKGSEIYFLGSLKWWTPAFFVINVWKDTGWQTIIIMATLVGISQEIYEAAGIDGAGRWKKMWYITMPALANTIITVIILNLAKVLNLFESVFVLQNDAVMEKAEVIQTYVYNQTFNSGGIPNYGYTTAVGLFKSLVGCVLVLICNYISKKVRNGRGIV</sequence>